<accession>A0ABV8QB73</accession>
<name>A0ABV8QB73_9GAMM</name>
<proteinExistence type="inferred from homology"/>
<dbReference type="Proteomes" id="UP001595798">
    <property type="component" value="Unassembled WGS sequence"/>
</dbReference>
<comment type="similarity">
    <text evidence="1">Belongs to the SCO1/2 family.</text>
</comment>
<protein>
    <submittedName>
        <fullName evidence="4">SCO family protein</fullName>
    </submittedName>
</protein>
<dbReference type="InterPro" id="IPR013766">
    <property type="entry name" value="Thioredoxin_domain"/>
</dbReference>
<dbReference type="InterPro" id="IPR036249">
    <property type="entry name" value="Thioredoxin-like_sf"/>
</dbReference>
<feature type="domain" description="Thioredoxin" evidence="3">
    <location>
        <begin position="49"/>
        <end position="210"/>
    </location>
</feature>
<evidence type="ECO:0000313" key="5">
    <source>
        <dbReference type="Proteomes" id="UP001595798"/>
    </source>
</evidence>
<dbReference type="PANTHER" id="PTHR12151:SF25">
    <property type="entry name" value="LINALOOL DEHYDRATASE_ISOMERASE DOMAIN-CONTAINING PROTEIN"/>
    <property type="match status" value="1"/>
</dbReference>
<dbReference type="PANTHER" id="PTHR12151">
    <property type="entry name" value="ELECTRON TRANSPORT PROTIN SCO1/SENC FAMILY MEMBER"/>
    <property type="match status" value="1"/>
</dbReference>
<dbReference type="InterPro" id="IPR003782">
    <property type="entry name" value="SCO1/SenC"/>
</dbReference>
<evidence type="ECO:0000259" key="3">
    <source>
        <dbReference type="PROSITE" id="PS51352"/>
    </source>
</evidence>
<evidence type="ECO:0000256" key="2">
    <source>
        <dbReference type="ARBA" id="ARBA00023008"/>
    </source>
</evidence>
<evidence type="ECO:0000313" key="4">
    <source>
        <dbReference type="EMBL" id="MFC4257555.1"/>
    </source>
</evidence>
<dbReference type="CDD" id="cd02968">
    <property type="entry name" value="SCO"/>
    <property type="match status" value="1"/>
</dbReference>
<dbReference type="PROSITE" id="PS51352">
    <property type="entry name" value="THIOREDOXIN_2"/>
    <property type="match status" value="1"/>
</dbReference>
<dbReference type="EMBL" id="JBHSDI010000001">
    <property type="protein sequence ID" value="MFC4257555.1"/>
    <property type="molecule type" value="Genomic_DNA"/>
</dbReference>
<dbReference type="Pfam" id="PF02630">
    <property type="entry name" value="SCO1-SenC"/>
    <property type="match status" value="1"/>
</dbReference>
<dbReference type="Gene3D" id="3.40.30.10">
    <property type="entry name" value="Glutaredoxin"/>
    <property type="match status" value="1"/>
</dbReference>
<sequence>MDRSVRRTLVILLLVVALIFGFVVVQQMKPLEQEPEPAPDLSAMNTYVHDEARPLAEFTLTGEDGEEVTRQDLRGRWTFVFVGYTNCPDICPATMATLRQTDERLDPDLPEPNYLLVSADPERDTPERLKEYLNFFGEDFHGVTGDIETLRSLAKSVGAVFVHRDDGDGNTLVDHSGHLALINPQGRMTAVIQPPHDPDKLAKAYREIYEWTRRNQFDAG</sequence>
<comment type="caution">
    <text evidence="4">The sequence shown here is derived from an EMBL/GenBank/DDBJ whole genome shotgun (WGS) entry which is preliminary data.</text>
</comment>
<reference evidence="5" key="1">
    <citation type="journal article" date="2019" name="Int. J. Syst. Evol. Microbiol.">
        <title>The Global Catalogue of Microorganisms (GCM) 10K type strain sequencing project: providing services to taxonomists for standard genome sequencing and annotation.</title>
        <authorList>
            <consortium name="The Broad Institute Genomics Platform"/>
            <consortium name="The Broad Institute Genome Sequencing Center for Infectious Disease"/>
            <person name="Wu L."/>
            <person name="Ma J."/>
        </authorList>
    </citation>
    <scope>NUCLEOTIDE SEQUENCE [LARGE SCALE GENOMIC DNA]</scope>
    <source>
        <strain evidence="5">CECT 7297</strain>
    </source>
</reference>
<keyword evidence="2" id="KW-0186">Copper</keyword>
<keyword evidence="5" id="KW-1185">Reference proteome</keyword>
<dbReference type="RefSeq" id="WP_379884782.1">
    <property type="nucleotide sequence ID" value="NZ_JBHSDI010000001.1"/>
</dbReference>
<dbReference type="SUPFAM" id="SSF52833">
    <property type="entry name" value="Thioredoxin-like"/>
    <property type="match status" value="1"/>
</dbReference>
<organism evidence="4 5">
    <name type="scientific">Marinobacter lacisalsi</name>
    <dbReference type="NCBI Taxonomy" id="475979"/>
    <lineage>
        <taxon>Bacteria</taxon>
        <taxon>Pseudomonadati</taxon>
        <taxon>Pseudomonadota</taxon>
        <taxon>Gammaproteobacteria</taxon>
        <taxon>Pseudomonadales</taxon>
        <taxon>Marinobacteraceae</taxon>
        <taxon>Marinobacter</taxon>
    </lineage>
</organism>
<evidence type="ECO:0000256" key="1">
    <source>
        <dbReference type="ARBA" id="ARBA00010996"/>
    </source>
</evidence>
<gene>
    <name evidence="4" type="ORF">ACFOZ5_00765</name>
</gene>